<dbReference type="eggNOG" id="ENOG50340C0">
    <property type="taxonomic scope" value="Bacteria"/>
</dbReference>
<dbReference type="HOGENOM" id="CLU_878916_0_0_11"/>
<accession>A0A0H3CZB9</accession>
<dbReference type="PATRIC" id="fig|749927.5.peg.1492"/>
<name>A0A0H3CZB9_AMYMU</name>
<evidence type="ECO:0000256" key="2">
    <source>
        <dbReference type="SAM" id="Phobius"/>
    </source>
</evidence>
<feature type="transmembrane region" description="Helical" evidence="2">
    <location>
        <begin position="40"/>
        <end position="61"/>
    </location>
</feature>
<protein>
    <submittedName>
        <fullName evidence="3">Uncharacterized protein</fullName>
    </submittedName>
</protein>
<evidence type="ECO:0000313" key="3">
    <source>
        <dbReference type="EMBL" id="ADJ43264.1"/>
    </source>
</evidence>
<keyword evidence="2" id="KW-1133">Transmembrane helix</keyword>
<feature type="region of interest" description="Disordered" evidence="1">
    <location>
        <begin position="143"/>
        <end position="183"/>
    </location>
</feature>
<organism evidence="3 4">
    <name type="scientific">Amycolatopsis mediterranei (strain U-32)</name>
    <dbReference type="NCBI Taxonomy" id="749927"/>
    <lineage>
        <taxon>Bacteria</taxon>
        <taxon>Bacillati</taxon>
        <taxon>Actinomycetota</taxon>
        <taxon>Actinomycetes</taxon>
        <taxon>Pseudonocardiales</taxon>
        <taxon>Pseudonocardiaceae</taxon>
        <taxon>Amycolatopsis</taxon>
    </lineage>
</organism>
<evidence type="ECO:0000256" key="1">
    <source>
        <dbReference type="SAM" id="MobiDB-lite"/>
    </source>
</evidence>
<dbReference type="Proteomes" id="UP000000328">
    <property type="component" value="Chromosome"/>
</dbReference>
<sequence length="316" mass="34943">MLTDEQYGRRIGDRLRHELDDVHASPDLVRKLRHRRTRRTWAITGAIATPVAAAAVVAVVVSTQATPHRSTTAAPTSAASTSAQPRIVTVAYIQAETVKALGQGTQYVIYSKDTYESGYYETWTDKATQRYRNDIYTRLPAATQAGRAGDGKMTLPSGPPTAPSGPPHRQQSHAVKGPGESQEITTVDWENKWWSVDHLRDDKPQTPIPDPTDPDGMRKAVAEGKVELVGQEKIGTVDTHHLRVIGPRREYKIDLWVDSTTYLPVKETAVKAGNKQGGDEFPESKGEAITYTWLPRTEENLAKLTLTPPADFKQLK</sequence>
<evidence type="ECO:0000313" key="4">
    <source>
        <dbReference type="Proteomes" id="UP000000328"/>
    </source>
</evidence>
<dbReference type="EMBL" id="CP002000">
    <property type="protein sequence ID" value="ADJ43264.1"/>
    <property type="molecule type" value="Genomic_DNA"/>
</dbReference>
<dbReference type="KEGG" id="amd:AMED_1450"/>
<dbReference type="AlphaFoldDB" id="A0A0H3CZB9"/>
<dbReference type="GeneID" id="92869241"/>
<reference evidence="3 4" key="1">
    <citation type="journal article" date="2010" name="Cell Res.">
        <title>Complete genome sequence of the rifamycin SV-producing Amycolatopsis mediterranei U32 revealed its genetic characteristics in phylogeny and metabolism.</title>
        <authorList>
            <person name="Zhao W."/>
            <person name="Zhong Y."/>
            <person name="Yuan H."/>
            <person name="Wang J."/>
            <person name="Zheng H."/>
            <person name="Wang Y."/>
            <person name="Cen X."/>
            <person name="Xu F."/>
            <person name="Bai J."/>
            <person name="Han X."/>
            <person name="Lu G."/>
            <person name="Zhu Y."/>
            <person name="Shao Z."/>
            <person name="Yan H."/>
            <person name="Li C."/>
            <person name="Peng N."/>
            <person name="Zhang Z."/>
            <person name="Zhang Y."/>
            <person name="Lin W."/>
            <person name="Fan Y."/>
            <person name="Qin Z."/>
            <person name="Hu Y."/>
            <person name="Zhu B."/>
            <person name="Wang S."/>
            <person name="Ding X."/>
            <person name="Zhao G.P."/>
        </authorList>
    </citation>
    <scope>NUCLEOTIDE SEQUENCE [LARGE SCALE GENOMIC DNA]</scope>
    <source>
        <strain evidence="4">U-32</strain>
    </source>
</reference>
<gene>
    <name evidence="3" type="ordered locus">AMED_1450</name>
</gene>
<dbReference type="RefSeq" id="WP_013223352.1">
    <property type="nucleotide sequence ID" value="NC_014318.1"/>
</dbReference>
<proteinExistence type="predicted"/>
<keyword evidence="2" id="KW-0472">Membrane</keyword>
<feature type="compositionally biased region" description="Pro residues" evidence="1">
    <location>
        <begin position="157"/>
        <end position="166"/>
    </location>
</feature>
<keyword evidence="2" id="KW-0812">Transmembrane</keyword>
<dbReference type="OrthoDB" id="3359753at2"/>